<evidence type="ECO:0000256" key="6">
    <source>
        <dbReference type="ARBA" id="ARBA00022801"/>
    </source>
</evidence>
<dbReference type="HAMAP" id="MF_00942">
    <property type="entry name" value="Nth"/>
    <property type="match status" value="1"/>
</dbReference>
<dbReference type="InterPro" id="IPR011257">
    <property type="entry name" value="DNA_glycosylase"/>
</dbReference>
<dbReference type="PANTHER" id="PTHR10359:SF18">
    <property type="entry name" value="ENDONUCLEASE III"/>
    <property type="match status" value="1"/>
</dbReference>
<protein>
    <submittedName>
        <fullName evidence="14">Unannotated protein</fullName>
    </submittedName>
</protein>
<dbReference type="PROSITE" id="PS00764">
    <property type="entry name" value="ENDONUCLEASE_III_1"/>
    <property type="match status" value="1"/>
</dbReference>
<keyword evidence="6" id="KW-0378">Hydrolase</keyword>
<dbReference type="Gene3D" id="1.10.340.30">
    <property type="entry name" value="Hypothetical protein, domain 2"/>
    <property type="match status" value="1"/>
</dbReference>
<dbReference type="InterPro" id="IPR004035">
    <property type="entry name" value="Endouclease-III_FeS-bd_BS"/>
</dbReference>
<organism evidence="14">
    <name type="scientific">freshwater metagenome</name>
    <dbReference type="NCBI Taxonomy" id="449393"/>
    <lineage>
        <taxon>unclassified sequences</taxon>
        <taxon>metagenomes</taxon>
        <taxon>ecological metagenomes</taxon>
    </lineage>
</organism>
<keyword evidence="7" id="KW-0408">Iron</keyword>
<dbReference type="InterPro" id="IPR003265">
    <property type="entry name" value="HhH-GPD_domain"/>
</dbReference>
<dbReference type="InterPro" id="IPR000445">
    <property type="entry name" value="HhH_motif"/>
</dbReference>
<dbReference type="NCBIfam" id="TIGR01083">
    <property type="entry name" value="nth"/>
    <property type="match status" value="1"/>
</dbReference>
<evidence type="ECO:0000256" key="12">
    <source>
        <dbReference type="ARBA" id="ARBA00023295"/>
    </source>
</evidence>
<dbReference type="AlphaFoldDB" id="A0A6J6MJ57"/>
<evidence type="ECO:0000259" key="13">
    <source>
        <dbReference type="SMART" id="SM00478"/>
    </source>
</evidence>
<dbReference type="CDD" id="cd00056">
    <property type="entry name" value="ENDO3c"/>
    <property type="match status" value="1"/>
</dbReference>
<dbReference type="GO" id="GO:0019104">
    <property type="term" value="F:DNA N-glycosylase activity"/>
    <property type="evidence" value="ECO:0007669"/>
    <property type="project" value="UniProtKB-ARBA"/>
</dbReference>
<keyword evidence="4" id="KW-0479">Metal-binding</keyword>
<gene>
    <name evidence="14" type="ORF">UFOPK2295_00976</name>
</gene>
<dbReference type="PIRSF" id="PIRSF001435">
    <property type="entry name" value="Nth"/>
    <property type="match status" value="1"/>
</dbReference>
<dbReference type="GO" id="GO:0016829">
    <property type="term" value="F:lyase activity"/>
    <property type="evidence" value="ECO:0007669"/>
    <property type="project" value="UniProtKB-KW"/>
</dbReference>
<dbReference type="GO" id="GO:0003906">
    <property type="term" value="F:DNA-(apurinic or apyrimidinic site) endonuclease activity"/>
    <property type="evidence" value="ECO:0007669"/>
    <property type="project" value="InterPro"/>
</dbReference>
<dbReference type="FunFam" id="1.10.340.30:FF:000001">
    <property type="entry name" value="Endonuclease III"/>
    <property type="match status" value="1"/>
</dbReference>
<evidence type="ECO:0000256" key="11">
    <source>
        <dbReference type="ARBA" id="ARBA00023239"/>
    </source>
</evidence>
<dbReference type="PANTHER" id="PTHR10359">
    <property type="entry name" value="A/G-SPECIFIC ADENINE GLYCOSYLASE/ENDONUCLEASE III"/>
    <property type="match status" value="1"/>
</dbReference>
<dbReference type="InterPro" id="IPR005759">
    <property type="entry name" value="Nth"/>
</dbReference>
<dbReference type="FunFam" id="1.10.1670.10:FF:000001">
    <property type="entry name" value="Endonuclease III"/>
    <property type="match status" value="1"/>
</dbReference>
<keyword evidence="9" id="KW-0238">DNA-binding</keyword>
<comment type="cofactor">
    <cofactor evidence="1">
        <name>[4Fe-4S] cluster</name>
        <dbReference type="ChEBI" id="CHEBI:49883"/>
    </cofactor>
</comment>
<feature type="domain" description="HhH-GPD" evidence="13">
    <location>
        <begin position="45"/>
        <end position="192"/>
    </location>
</feature>
<dbReference type="Pfam" id="PF00633">
    <property type="entry name" value="HHH"/>
    <property type="match status" value="1"/>
</dbReference>
<keyword evidence="5" id="KW-0227">DNA damage</keyword>
<dbReference type="InterPro" id="IPR003651">
    <property type="entry name" value="Endonuclease3_FeS-loop_motif"/>
</dbReference>
<keyword evidence="12" id="KW-0326">Glycosidase</keyword>
<dbReference type="InterPro" id="IPR023170">
    <property type="entry name" value="HhH_base_excis_C"/>
</dbReference>
<evidence type="ECO:0000313" key="14">
    <source>
        <dbReference type="EMBL" id="CAB4673866.1"/>
    </source>
</evidence>
<keyword evidence="10" id="KW-0234">DNA repair</keyword>
<accession>A0A6J6MJ57</accession>
<proteinExistence type="inferred from homology"/>
<evidence type="ECO:0000256" key="2">
    <source>
        <dbReference type="ARBA" id="ARBA00008343"/>
    </source>
</evidence>
<evidence type="ECO:0000256" key="1">
    <source>
        <dbReference type="ARBA" id="ARBA00001966"/>
    </source>
</evidence>
<dbReference type="EMBL" id="CAEZWV010000018">
    <property type="protein sequence ID" value="CAB4673866.1"/>
    <property type="molecule type" value="Genomic_DNA"/>
</dbReference>
<comment type="similarity">
    <text evidence="2">Belongs to the Nth/MutY family.</text>
</comment>
<dbReference type="GO" id="GO:0006285">
    <property type="term" value="P:base-excision repair, AP site formation"/>
    <property type="evidence" value="ECO:0007669"/>
    <property type="project" value="TreeGrafter"/>
</dbReference>
<dbReference type="SMART" id="SM00478">
    <property type="entry name" value="ENDO3c"/>
    <property type="match status" value="1"/>
</dbReference>
<evidence type="ECO:0000256" key="7">
    <source>
        <dbReference type="ARBA" id="ARBA00023004"/>
    </source>
</evidence>
<name>A0A6J6MJ57_9ZZZZ</name>
<evidence type="ECO:0000256" key="10">
    <source>
        <dbReference type="ARBA" id="ARBA00023204"/>
    </source>
</evidence>
<evidence type="ECO:0000256" key="4">
    <source>
        <dbReference type="ARBA" id="ARBA00022723"/>
    </source>
</evidence>
<dbReference type="Pfam" id="PF00730">
    <property type="entry name" value="HhH-GPD"/>
    <property type="match status" value="1"/>
</dbReference>
<dbReference type="SUPFAM" id="SSF48150">
    <property type="entry name" value="DNA-glycosylase"/>
    <property type="match status" value="1"/>
</dbReference>
<sequence length="222" mass="24221">MGMGKPRTPAGRAKEVASRLAVLYPGAECELNHSNPYELLAATILSAQCTDARVNMVTPALFKKYPTPLALSQANQEELEVIVKSTGFYQSKAKNLIGMGRVVTENFGGVIPHELEDLVTLPGVGRKTGNVLRSVVFDLPGLAVDTHVGRLSRRMGLTTEEDPVKVEKVLNAFIPPAEWGHFSLRLILHGRRVCDAKKPKCDICEMEDICPSSNLPTKSKSK</sequence>
<keyword evidence="11" id="KW-0456">Lyase</keyword>
<keyword evidence="8" id="KW-0411">Iron-sulfur</keyword>
<reference evidence="14" key="1">
    <citation type="submission" date="2020-05" db="EMBL/GenBank/DDBJ databases">
        <authorList>
            <person name="Chiriac C."/>
            <person name="Salcher M."/>
            <person name="Ghai R."/>
            <person name="Kavagutti S V."/>
        </authorList>
    </citation>
    <scope>NUCLEOTIDE SEQUENCE</scope>
</reference>
<evidence type="ECO:0000256" key="3">
    <source>
        <dbReference type="ARBA" id="ARBA00022485"/>
    </source>
</evidence>
<dbReference type="Gene3D" id="1.10.1670.10">
    <property type="entry name" value="Helix-hairpin-Helix base-excision DNA repair enzymes (C-terminal)"/>
    <property type="match status" value="1"/>
</dbReference>
<dbReference type="GO" id="GO:0051539">
    <property type="term" value="F:4 iron, 4 sulfur cluster binding"/>
    <property type="evidence" value="ECO:0007669"/>
    <property type="project" value="UniProtKB-KW"/>
</dbReference>
<keyword evidence="3" id="KW-0004">4Fe-4S</keyword>
<dbReference type="GO" id="GO:0003677">
    <property type="term" value="F:DNA binding"/>
    <property type="evidence" value="ECO:0007669"/>
    <property type="project" value="UniProtKB-KW"/>
</dbReference>
<dbReference type="GO" id="GO:0046872">
    <property type="term" value="F:metal ion binding"/>
    <property type="evidence" value="ECO:0007669"/>
    <property type="project" value="UniProtKB-KW"/>
</dbReference>
<evidence type="ECO:0000256" key="8">
    <source>
        <dbReference type="ARBA" id="ARBA00023014"/>
    </source>
</evidence>
<dbReference type="SMART" id="SM00525">
    <property type="entry name" value="FES"/>
    <property type="match status" value="1"/>
</dbReference>
<evidence type="ECO:0000256" key="5">
    <source>
        <dbReference type="ARBA" id="ARBA00022763"/>
    </source>
</evidence>
<evidence type="ECO:0000256" key="9">
    <source>
        <dbReference type="ARBA" id="ARBA00023125"/>
    </source>
</evidence>